<feature type="transmembrane region" description="Helical" evidence="6">
    <location>
        <begin position="6"/>
        <end position="25"/>
    </location>
</feature>
<feature type="transmembrane region" description="Helical" evidence="6">
    <location>
        <begin position="212"/>
        <end position="231"/>
    </location>
</feature>
<evidence type="ECO:0000256" key="2">
    <source>
        <dbReference type="ARBA" id="ARBA00010441"/>
    </source>
</evidence>
<name>A0A388KL11_CHABU</name>
<dbReference type="OMA" id="GMWMYST"/>
<dbReference type="InterPro" id="IPR014472">
    <property type="entry name" value="CHOPT"/>
</dbReference>
<dbReference type="OrthoDB" id="196717at2759"/>
<keyword evidence="6" id="KW-1133">Transmembrane helix</keyword>
<dbReference type="STRING" id="69332.A0A388KL11"/>
<dbReference type="InterPro" id="IPR000462">
    <property type="entry name" value="CDP-OH_P_trans"/>
</dbReference>
<keyword evidence="6" id="KW-0812">Transmembrane</keyword>
<feature type="transmembrane region" description="Helical" evidence="6">
    <location>
        <begin position="243"/>
        <end position="263"/>
    </location>
</feature>
<proteinExistence type="inferred from homology"/>
<evidence type="ECO:0000256" key="3">
    <source>
        <dbReference type="ARBA" id="ARBA00022679"/>
    </source>
</evidence>
<dbReference type="GO" id="GO:0016020">
    <property type="term" value="C:membrane"/>
    <property type="evidence" value="ECO:0007669"/>
    <property type="project" value="UniProtKB-SubCell"/>
</dbReference>
<dbReference type="Gramene" id="GBG70734">
    <property type="protein sequence ID" value="GBG70734"/>
    <property type="gene ID" value="CBR_g8031"/>
</dbReference>
<feature type="transmembrane region" description="Helical" evidence="6">
    <location>
        <begin position="275"/>
        <end position="293"/>
    </location>
</feature>
<dbReference type="InterPro" id="IPR048254">
    <property type="entry name" value="CDP_ALCOHOL_P_TRANSF_CS"/>
</dbReference>
<dbReference type="Pfam" id="PF01066">
    <property type="entry name" value="CDP-OH_P_transf"/>
    <property type="match status" value="1"/>
</dbReference>
<evidence type="ECO:0008006" key="9">
    <source>
        <dbReference type="Google" id="ProtNLM"/>
    </source>
</evidence>
<evidence type="ECO:0000256" key="1">
    <source>
        <dbReference type="ARBA" id="ARBA00004370"/>
    </source>
</evidence>
<dbReference type="GO" id="GO:0016780">
    <property type="term" value="F:phosphotransferase activity, for other substituted phosphate groups"/>
    <property type="evidence" value="ECO:0007669"/>
    <property type="project" value="InterPro"/>
</dbReference>
<evidence type="ECO:0000313" key="8">
    <source>
        <dbReference type="Proteomes" id="UP000265515"/>
    </source>
</evidence>
<reference evidence="7 8" key="1">
    <citation type="journal article" date="2018" name="Cell">
        <title>The Chara Genome: Secondary Complexity and Implications for Plant Terrestrialization.</title>
        <authorList>
            <person name="Nishiyama T."/>
            <person name="Sakayama H."/>
            <person name="Vries J.D."/>
            <person name="Buschmann H."/>
            <person name="Saint-Marcoux D."/>
            <person name="Ullrich K.K."/>
            <person name="Haas F.B."/>
            <person name="Vanderstraeten L."/>
            <person name="Becker D."/>
            <person name="Lang D."/>
            <person name="Vosolsobe S."/>
            <person name="Rombauts S."/>
            <person name="Wilhelmsson P.K.I."/>
            <person name="Janitza P."/>
            <person name="Kern R."/>
            <person name="Heyl A."/>
            <person name="Rumpler F."/>
            <person name="Villalobos L.I.A.C."/>
            <person name="Clay J.M."/>
            <person name="Skokan R."/>
            <person name="Toyoda A."/>
            <person name="Suzuki Y."/>
            <person name="Kagoshima H."/>
            <person name="Schijlen E."/>
            <person name="Tajeshwar N."/>
            <person name="Catarino B."/>
            <person name="Hetherington A.J."/>
            <person name="Saltykova A."/>
            <person name="Bonnot C."/>
            <person name="Breuninger H."/>
            <person name="Symeonidi A."/>
            <person name="Radhakrishnan G.V."/>
            <person name="Van Nieuwerburgh F."/>
            <person name="Deforce D."/>
            <person name="Chang C."/>
            <person name="Karol K.G."/>
            <person name="Hedrich R."/>
            <person name="Ulvskov P."/>
            <person name="Glockner G."/>
            <person name="Delwiche C.F."/>
            <person name="Petrasek J."/>
            <person name="Van de Peer Y."/>
            <person name="Friml J."/>
            <person name="Beilby M."/>
            <person name="Dolan L."/>
            <person name="Kohara Y."/>
            <person name="Sugano S."/>
            <person name="Fujiyama A."/>
            <person name="Delaux P.-M."/>
            <person name="Quint M."/>
            <person name="TheiBen G."/>
            <person name="Hagemann M."/>
            <person name="Harholt J."/>
            <person name="Dunand C."/>
            <person name="Zachgo S."/>
            <person name="Langdale J."/>
            <person name="Maumus F."/>
            <person name="Straeten D.V.D."/>
            <person name="Gould S.B."/>
            <person name="Rensing S.A."/>
        </authorList>
    </citation>
    <scope>NUCLEOTIDE SEQUENCE [LARGE SCALE GENOMIC DNA]</scope>
    <source>
        <strain evidence="7 8">S276</strain>
    </source>
</reference>
<keyword evidence="3 5" id="KW-0808">Transferase</keyword>
<keyword evidence="4 6" id="KW-0472">Membrane</keyword>
<dbReference type="PANTHER" id="PTHR10414">
    <property type="entry name" value="ETHANOLAMINEPHOSPHOTRANSFERASE"/>
    <property type="match status" value="1"/>
</dbReference>
<dbReference type="EMBL" id="BFEA01000135">
    <property type="protein sequence ID" value="GBG70734.1"/>
    <property type="molecule type" value="Genomic_DNA"/>
</dbReference>
<dbReference type="PANTHER" id="PTHR10414:SF37">
    <property type="entry name" value="BB IN A BOXCAR, ISOFORM C"/>
    <property type="match status" value="1"/>
</dbReference>
<comment type="similarity">
    <text evidence="2 5">Belongs to the CDP-alcohol phosphatidyltransferase class-I family.</text>
</comment>
<evidence type="ECO:0000256" key="5">
    <source>
        <dbReference type="RuleBase" id="RU003750"/>
    </source>
</evidence>
<feature type="transmembrane region" description="Helical" evidence="6">
    <location>
        <begin position="171"/>
        <end position="191"/>
    </location>
</feature>
<gene>
    <name evidence="7" type="ORF">CBR_g8031</name>
</gene>
<sequence>MPPNLITLTGFFFVVGSTLLSYLYAPHLNTEGPRYLYLVQGILLFLYQTFDAVDGKQARRTNSSSPLGELFDHGCDALACAFEGLAFGTALMIGRNVIWLWAVAIIPFYFATWETFHTGTLTLGEINGPTEGLFLTYSAHLFTALVGPRWWTLDFKEALHLPDSLNFLPAFQLNTLVIVLMMMFAVMPTVLSNISNVSKAVQYSKEGSMHEAILLLLPFTALCSIVSVWAWVSPSDVLGNQPYLLILGTGFSFGFLVGRVILAHLTDEPRGLKTSMCKALLPLPFALANALSAKLLNGSPLFDEFWVLVGFAAYTFGLYLYFAMSVISEITSTLGIKCFSTKKDLHRQA</sequence>
<comment type="caution">
    <text evidence="7">The sequence shown here is derived from an EMBL/GenBank/DDBJ whole genome shotgun (WGS) entry which is preliminary data.</text>
</comment>
<dbReference type="Proteomes" id="UP000265515">
    <property type="component" value="Unassembled WGS sequence"/>
</dbReference>
<keyword evidence="8" id="KW-1185">Reference proteome</keyword>
<dbReference type="GO" id="GO:0008654">
    <property type="term" value="P:phospholipid biosynthetic process"/>
    <property type="evidence" value="ECO:0007669"/>
    <property type="project" value="InterPro"/>
</dbReference>
<evidence type="ECO:0000256" key="6">
    <source>
        <dbReference type="SAM" id="Phobius"/>
    </source>
</evidence>
<protein>
    <recommendedName>
        <fullName evidence="9">Aminoalcoholphosphotransferase</fullName>
    </recommendedName>
</protein>
<organism evidence="7 8">
    <name type="scientific">Chara braunii</name>
    <name type="common">Braun's stonewort</name>
    <dbReference type="NCBI Taxonomy" id="69332"/>
    <lineage>
        <taxon>Eukaryota</taxon>
        <taxon>Viridiplantae</taxon>
        <taxon>Streptophyta</taxon>
        <taxon>Charophyceae</taxon>
        <taxon>Charales</taxon>
        <taxon>Characeae</taxon>
        <taxon>Chara</taxon>
    </lineage>
</organism>
<evidence type="ECO:0000256" key="4">
    <source>
        <dbReference type="ARBA" id="ARBA00023136"/>
    </source>
</evidence>
<evidence type="ECO:0000313" key="7">
    <source>
        <dbReference type="EMBL" id="GBG70734.1"/>
    </source>
</evidence>
<dbReference type="PROSITE" id="PS00379">
    <property type="entry name" value="CDP_ALCOHOL_P_TRANSF"/>
    <property type="match status" value="1"/>
</dbReference>
<dbReference type="AlphaFoldDB" id="A0A388KL11"/>
<accession>A0A388KL11</accession>
<dbReference type="PIRSF" id="PIRSF015665">
    <property type="entry name" value="CHOPT"/>
    <property type="match status" value="1"/>
</dbReference>
<dbReference type="InterPro" id="IPR043130">
    <property type="entry name" value="CDP-OH_PTrfase_TM_dom"/>
</dbReference>
<feature type="transmembrane region" description="Helical" evidence="6">
    <location>
        <begin position="305"/>
        <end position="327"/>
    </location>
</feature>
<comment type="subcellular location">
    <subcellularLocation>
        <location evidence="1">Membrane</location>
    </subcellularLocation>
</comment>
<feature type="transmembrane region" description="Helical" evidence="6">
    <location>
        <begin position="92"/>
        <end position="111"/>
    </location>
</feature>
<dbReference type="Gene3D" id="1.20.120.1760">
    <property type="match status" value="1"/>
</dbReference>